<dbReference type="OrthoDB" id="2287578at2759"/>
<dbReference type="Pfam" id="PF12550">
    <property type="entry name" value="GCR1_C"/>
    <property type="match status" value="1"/>
</dbReference>
<dbReference type="AlphaFoldDB" id="A0A168S1M9"/>
<dbReference type="EMBL" id="LT554760">
    <property type="protein sequence ID" value="SAM07682.1"/>
    <property type="molecule type" value="Genomic_DNA"/>
</dbReference>
<gene>
    <name evidence="2" type="primary">ABSGL_13325.1 scaffold 13659</name>
</gene>
<evidence type="ECO:0000313" key="3">
    <source>
        <dbReference type="Proteomes" id="UP000078561"/>
    </source>
</evidence>
<keyword evidence="3" id="KW-1185">Reference proteome</keyword>
<proteinExistence type="predicted"/>
<evidence type="ECO:0000313" key="2">
    <source>
        <dbReference type="EMBL" id="SAM07682.1"/>
    </source>
</evidence>
<protein>
    <recommendedName>
        <fullName evidence="1">Transcription activator GCR1-like domain-containing protein</fullName>
    </recommendedName>
</protein>
<dbReference type="InterPro" id="IPR022210">
    <property type="entry name" value="TF_GCR1-like"/>
</dbReference>
<evidence type="ECO:0000259" key="1">
    <source>
        <dbReference type="Pfam" id="PF12550"/>
    </source>
</evidence>
<feature type="domain" description="Transcription activator GCR1-like" evidence="1">
    <location>
        <begin position="59"/>
        <end position="111"/>
    </location>
</feature>
<dbReference type="InParanoid" id="A0A168S1M9"/>
<name>A0A168S1M9_ABSGL</name>
<accession>A0A168S1M9</accession>
<reference evidence="2" key="1">
    <citation type="submission" date="2016-04" db="EMBL/GenBank/DDBJ databases">
        <authorList>
            <person name="Evans L.H."/>
            <person name="Alamgir A."/>
            <person name="Owens N."/>
            <person name="Weber N.D."/>
            <person name="Virtaneva K."/>
            <person name="Barbian K."/>
            <person name="Babar A."/>
            <person name="Rosenke K."/>
        </authorList>
    </citation>
    <scope>NUCLEOTIDE SEQUENCE [LARGE SCALE GENOMIC DNA]</scope>
    <source>
        <strain evidence="2">CBS 101.48</strain>
    </source>
</reference>
<organism evidence="2">
    <name type="scientific">Absidia glauca</name>
    <name type="common">Pin mould</name>
    <dbReference type="NCBI Taxonomy" id="4829"/>
    <lineage>
        <taxon>Eukaryota</taxon>
        <taxon>Fungi</taxon>
        <taxon>Fungi incertae sedis</taxon>
        <taxon>Mucoromycota</taxon>
        <taxon>Mucoromycotina</taxon>
        <taxon>Mucoromycetes</taxon>
        <taxon>Mucorales</taxon>
        <taxon>Cunninghamellaceae</taxon>
        <taxon>Absidia</taxon>
    </lineage>
</organism>
<sequence>MAALRSSQHSHRNHQPVNINHHHHQLIIIIKNLHQNHHTKRHHPCDLPPLYQMSRGIKTIRLWSDNGGVKWGEDQKERKVFNRRRSIITIIDNLAQQYNTTIETAADVTEERCSRLNKPLYHLAKHDEQIFE</sequence>
<dbReference type="Proteomes" id="UP000078561">
    <property type="component" value="Unassembled WGS sequence"/>
</dbReference>